<accession>A0ABW8MWG9</accession>
<dbReference type="Pfam" id="PF03928">
    <property type="entry name" value="HbpS-like"/>
    <property type="match status" value="1"/>
</dbReference>
<dbReference type="PANTHER" id="PTHR34309">
    <property type="entry name" value="SLR1406 PROTEIN"/>
    <property type="match status" value="1"/>
</dbReference>
<dbReference type="SUPFAM" id="SSF143744">
    <property type="entry name" value="GlcG-like"/>
    <property type="match status" value="1"/>
</dbReference>
<proteinExistence type="predicted"/>
<organism evidence="1 2">
    <name type="scientific">Caballeronia udeis</name>
    <dbReference type="NCBI Taxonomy" id="1232866"/>
    <lineage>
        <taxon>Bacteria</taxon>
        <taxon>Pseudomonadati</taxon>
        <taxon>Pseudomonadota</taxon>
        <taxon>Betaproteobacteria</taxon>
        <taxon>Burkholderiales</taxon>
        <taxon>Burkholderiaceae</taxon>
        <taxon>Caballeronia</taxon>
    </lineage>
</organism>
<dbReference type="InterPro" id="IPR038084">
    <property type="entry name" value="PduO/GlcC-like_sf"/>
</dbReference>
<name>A0ABW8MWG9_9BURK</name>
<dbReference type="PANTHER" id="PTHR34309:SF10">
    <property type="entry name" value="SLR1406 PROTEIN"/>
    <property type="match status" value="1"/>
</dbReference>
<dbReference type="InterPro" id="IPR005624">
    <property type="entry name" value="PduO/GlcC-like"/>
</dbReference>
<comment type="caution">
    <text evidence="1">The sequence shown here is derived from an EMBL/GenBank/DDBJ whole genome shotgun (WGS) entry which is preliminary data.</text>
</comment>
<dbReference type="Gene3D" id="3.30.450.150">
    <property type="entry name" value="Haem-degrading domain"/>
    <property type="match status" value="1"/>
</dbReference>
<dbReference type="EMBL" id="JBIYDN010000043">
    <property type="protein sequence ID" value="MFK4448065.1"/>
    <property type="molecule type" value="Genomic_DNA"/>
</dbReference>
<dbReference type="Proteomes" id="UP001620514">
    <property type="component" value="Unassembled WGS sequence"/>
</dbReference>
<dbReference type="RefSeq" id="WP_404614093.1">
    <property type="nucleotide sequence ID" value="NZ_JBIYDN010000043.1"/>
</dbReference>
<reference evidence="1 2" key="1">
    <citation type="submission" date="2024-11" db="EMBL/GenBank/DDBJ databases">
        <title>Using genomics to understand microbial adaptation to soil warming.</title>
        <authorList>
            <person name="Deangelis K.M. PhD."/>
        </authorList>
    </citation>
    <scope>NUCLEOTIDE SEQUENCE [LARGE SCALE GENOMIC DNA]</scope>
    <source>
        <strain evidence="1 2">GAS97</strain>
    </source>
</reference>
<gene>
    <name evidence="1" type="ORF">ABH943_008109</name>
</gene>
<sequence>MTTEDTPPRSLQTSSSRSISIIKSSDMTDITLAQALRIIDAALSEARKLNLQPMTVAVLDRGGHLTALKREDNSGNMRAEIAAAKARGALGLGQSTRVMSERVDHLPHFFAAIAALTDGNVIPVPGGVLIHDTEKRVRGAIGISGDTADNDEKCALVALAAVSLSD</sequence>
<protein>
    <submittedName>
        <fullName evidence="1">Uncharacterized protein GlcG (DUF336 family)</fullName>
    </submittedName>
</protein>
<keyword evidence="2" id="KW-1185">Reference proteome</keyword>
<evidence type="ECO:0000313" key="1">
    <source>
        <dbReference type="EMBL" id="MFK4448065.1"/>
    </source>
</evidence>
<dbReference type="InterPro" id="IPR052517">
    <property type="entry name" value="GlcG_carb_metab_protein"/>
</dbReference>
<evidence type="ECO:0000313" key="2">
    <source>
        <dbReference type="Proteomes" id="UP001620514"/>
    </source>
</evidence>